<feature type="region of interest" description="Disordered" evidence="12">
    <location>
        <begin position="531"/>
        <end position="558"/>
    </location>
</feature>
<comment type="subcellular location">
    <subcellularLocation>
        <location evidence="1">Chromosome</location>
    </subcellularLocation>
</comment>
<dbReference type="InParanoid" id="A0A6P8R852"/>
<evidence type="ECO:0000256" key="3">
    <source>
        <dbReference type="ARBA" id="ARBA00022454"/>
    </source>
</evidence>
<feature type="region of interest" description="Disordered" evidence="12">
    <location>
        <begin position="457"/>
        <end position="517"/>
    </location>
</feature>
<comment type="catalytic activity">
    <reaction evidence="10 11">
        <text>a 5-hydroxymethyl-2'-deoxycytidine in DNA + 2-oxoglutarate + O2 = a 5-formyl-2'-deoxycytidine in DNA + succinate + CO2 + H2O</text>
        <dbReference type="Rhea" id="RHEA:53828"/>
        <dbReference type="Rhea" id="RHEA-COMP:13315"/>
        <dbReference type="Rhea" id="RHEA-COMP:13656"/>
        <dbReference type="ChEBI" id="CHEBI:15377"/>
        <dbReference type="ChEBI" id="CHEBI:15379"/>
        <dbReference type="ChEBI" id="CHEBI:16526"/>
        <dbReference type="ChEBI" id="CHEBI:16810"/>
        <dbReference type="ChEBI" id="CHEBI:30031"/>
        <dbReference type="ChEBI" id="CHEBI:136731"/>
        <dbReference type="ChEBI" id="CHEBI:137731"/>
        <dbReference type="EC" id="1.14.11.80"/>
    </reaction>
</comment>
<name>A0A6P8R852_GEOSA</name>
<evidence type="ECO:0000256" key="2">
    <source>
        <dbReference type="ARBA" id="ARBA00007502"/>
    </source>
</evidence>
<comment type="function">
    <text evidence="11">Dioxygenase that catalyzes the conversion of the modified genomic base 5-methylcytosine (5mC) into 5-hydroxymethylcytosine (5hmC) and plays a key role in epigenetic chromatin reprogramming during embryonic development.</text>
</comment>
<keyword evidence="14" id="KW-1185">Reference proteome</keyword>
<dbReference type="SMART" id="SM01333">
    <property type="entry name" value="Tet_JBP"/>
    <property type="match status" value="1"/>
</dbReference>
<keyword evidence="3" id="KW-0158">Chromosome</keyword>
<dbReference type="GO" id="GO:0070579">
    <property type="term" value="F:DNA 5-methylcytosine dioxygenase activity"/>
    <property type="evidence" value="ECO:0007669"/>
    <property type="project" value="UniProtKB-UniRule"/>
</dbReference>
<dbReference type="CTD" id="80312"/>
<dbReference type="PANTHER" id="PTHR23358:SF2">
    <property type="entry name" value="METHYLCYTOSINE DIOXYGENASE TET1"/>
    <property type="match status" value="1"/>
</dbReference>
<dbReference type="GeneID" id="117358823"/>
<evidence type="ECO:0000313" key="15">
    <source>
        <dbReference type="RefSeq" id="XP_033796438.1"/>
    </source>
</evidence>
<dbReference type="GO" id="GO:0040029">
    <property type="term" value="P:epigenetic regulation of gene expression"/>
    <property type="evidence" value="ECO:0007669"/>
    <property type="project" value="InterPro"/>
</dbReference>
<dbReference type="InterPro" id="IPR046942">
    <property type="entry name" value="TET_oxygenase"/>
</dbReference>
<keyword evidence="8 11" id="KW-0408">Iron</keyword>
<sequence length="1524" mass="169678">MENTVCSFGEKYWVKLNCTPPPENGLHSDERGMTGLETENWTQNEKATLNVHVNGDISEKAAEKENLKIAEINSTAVFINDLIEPKKLLGQTCRNGIRNFDLSDTQPEVPLKKIKKEENVTLLDSCREDNCNTNLANLTSCKVNESPCNSAIDGTHLEKKEHFIVRQKSPCTCEPNQYSRSLLLQNEFIAEPQERPCGSPIKRKNGAKKGALGLQKKEMAGEDSSCQQSLLSLIQNRNLTIEQVVAIEALTRLSEIPLEYSALTNTEKNENPEVQKTSTLLYNDKGDIPCKEVSSTLTDFQNADFQLDARPFTPLQKQLLQKPVLFNGQGAISRLHNSTENVGASCKSHLSLRDTESKRGMNSCSDNINHASSLHHKKPVGQCSCSSRTYQIMNKKLKGRKLDQHCKNLESSVSSAIRESVHSQDEEEVAAQLAQLAAIIEFNQKEGDANISLIGQTSRKAQQKRKQQKSNAGVQHNHSSVVVKQKQPPKKKVSALPWKQKLKKQAEANHQSDQKPEGQLLQQFSDPFENRLASDQNNTKKSKAAKKPPRTKVKKTHISEPQEKLLLFLPQAQIQIHRNLTQEKTIEEAAVHDGIVENSETMSFLQSNNEKDFDPLKSNKSVSLSLHSDALSNHLKMLSALETENCLKKSVKNVQVFTRRDPFYSQVPQLINGFQKVSRSQTLGCSNPAVGATCEKIRMPYWQVAKKQCARQLKDLPVHCCEMGAPNRVNTLRKVKVEHSGGITVLSSTNLGSRSVQKEASESFPVQNTLNSFLESPIKFLDKPTKNLIDTPTKIGQSEFPACDCVEQIIEKDEGPYYTHLGAGPSVAAVREIVENRYGANGRAVRIEVVLYTGKEGKSSQGCPIAKWVIRRSSEEEKLLCLVRPRAGHHCQTAVIVILILAWEGIPQSLADELYRELTESLRKNRSPTTRRCAQNEAHTCACQGLDPETCGASFSFGCSWSMYFNGCKFARSKTPRKFKLLTDDLKQEEKLEYNLQTLASDMAPLYKKLAPEAFENQVELEHIAPDCRLGFKAGSRPFSGVTACIDFCAHAHRDTHNMNNGSTVVCTLTKEDNRLVGTIPEDEQLHVLPLYKISQTDEFGRKEGQEIKIKTGAIQVLRAFPREIRMLAEPLRSAKKKKVATKKPAADKHSKAGKLKSGSPDKRGKALQRLGNKTTPLQHFSGKKMKSQDRLKSMKRAKNSLSKSNQSTPCNGDTLHSCPSATSMCVNVLHNDSISNGCLEYSNGQHSAAPFTKYNGDPSAGDCVLQKYGMNGVPDVSNTRLSNHKVQGPSDCIIDQKPFDDQNYQSPLPNPPCPQLVSSCKTSSPLNAKSRHTSRNECQVEPGKSFQDADSDSEIKEEQIGSLVPPAAHGEKEEEMWSDSEHNFLDEEIGGVAVAPSHGSILIECARRELHATTPVKKPNRSHPTRISLVFYQHKNLNKPKHGLAIWEAKMAGRAKEREAAERLRCESRTTKPTTQESKDIFCEEYELNQIPSRRALTVTQDSVITVSSYALTQVTGPYNHWL</sequence>
<dbReference type="GO" id="GO:0005634">
    <property type="term" value="C:nucleus"/>
    <property type="evidence" value="ECO:0007669"/>
    <property type="project" value="UniProtKB-UniRule"/>
</dbReference>
<evidence type="ECO:0000256" key="4">
    <source>
        <dbReference type="ARBA" id="ARBA00022723"/>
    </source>
</evidence>
<dbReference type="PANTHER" id="PTHR23358">
    <property type="entry name" value="METHYLCYTOSINE DIOXYGENASE TET"/>
    <property type="match status" value="1"/>
</dbReference>
<feature type="compositionally biased region" description="Polar residues" evidence="12">
    <location>
        <begin position="1200"/>
        <end position="1212"/>
    </location>
</feature>
<dbReference type="RefSeq" id="XP_033796438.1">
    <property type="nucleotide sequence ID" value="XM_033940547.1"/>
</dbReference>
<dbReference type="FunCoup" id="A0A6P8R852">
    <property type="interactions" value="1062"/>
</dbReference>
<dbReference type="GO" id="GO:0141166">
    <property type="term" value="P:chromosomal 5-methylcytosine DNA demethylation pathway"/>
    <property type="evidence" value="ECO:0007669"/>
    <property type="project" value="UniProtKB-UniRule"/>
</dbReference>
<keyword evidence="7 11" id="KW-0560">Oxidoreductase</keyword>
<feature type="region of interest" description="Disordered" evidence="12">
    <location>
        <begin position="1132"/>
        <end position="1212"/>
    </location>
</feature>
<proteinExistence type="inferred from homology"/>
<feature type="region of interest" description="Disordered" evidence="12">
    <location>
        <begin position="1280"/>
        <end position="1376"/>
    </location>
</feature>
<keyword evidence="5 11" id="KW-0862">Zinc</keyword>
<dbReference type="InterPro" id="IPR024779">
    <property type="entry name" value="2OGFeDO_JBP1/TET_oxygenase_dom"/>
</dbReference>
<reference evidence="15" key="1">
    <citation type="submission" date="2025-08" db="UniProtKB">
        <authorList>
            <consortium name="RefSeq"/>
        </authorList>
    </citation>
    <scope>IDENTIFICATION</scope>
</reference>
<evidence type="ECO:0000256" key="7">
    <source>
        <dbReference type="ARBA" id="ARBA00023002"/>
    </source>
</evidence>
<dbReference type="GO" id="GO:0008270">
    <property type="term" value="F:zinc ion binding"/>
    <property type="evidence" value="ECO:0007669"/>
    <property type="project" value="UniProtKB-UniRule"/>
</dbReference>
<feature type="compositionally biased region" description="Basic and acidic residues" evidence="12">
    <location>
        <begin position="504"/>
        <end position="516"/>
    </location>
</feature>
<feature type="compositionally biased region" description="Polar residues" evidence="12">
    <location>
        <begin position="1317"/>
        <end position="1328"/>
    </location>
</feature>
<feature type="domain" description="Methylcytosine dioxygenase TET1-3 oxygenase" evidence="13">
    <location>
        <begin position="960"/>
        <end position="1436"/>
    </location>
</feature>
<protein>
    <recommendedName>
        <fullName evidence="11">Methylcytosine dioxygenase TET</fullName>
        <ecNumber evidence="11">1.14.11.80</ecNumber>
    </recommendedName>
</protein>
<gene>
    <name evidence="15" type="primary">TET1</name>
</gene>
<dbReference type="GO" id="GO:0045944">
    <property type="term" value="P:positive regulation of transcription by RNA polymerase II"/>
    <property type="evidence" value="ECO:0007669"/>
    <property type="project" value="TreeGrafter"/>
</dbReference>
<dbReference type="KEGG" id="gsh:117358823"/>
<evidence type="ECO:0000256" key="9">
    <source>
        <dbReference type="ARBA" id="ARBA00047840"/>
    </source>
</evidence>
<organism evidence="14 15">
    <name type="scientific">Geotrypetes seraphini</name>
    <name type="common">Gaboon caecilian</name>
    <name type="synonym">Caecilia seraphini</name>
    <dbReference type="NCBI Taxonomy" id="260995"/>
    <lineage>
        <taxon>Eukaryota</taxon>
        <taxon>Metazoa</taxon>
        <taxon>Chordata</taxon>
        <taxon>Craniata</taxon>
        <taxon>Vertebrata</taxon>
        <taxon>Euteleostomi</taxon>
        <taxon>Amphibia</taxon>
        <taxon>Gymnophiona</taxon>
        <taxon>Geotrypetes</taxon>
    </lineage>
</organism>
<dbReference type="EC" id="1.14.11.80" evidence="11"/>
<evidence type="ECO:0000256" key="6">
    <source>
        <dbReference type="ARBA" id="ARBA00022964"/>
    </source>
</evidence>
<comment type="cofactor">
    <cofactor evidence="11">
        <name>Fe(2+)</name>
        <dbReference type="ChEBI" id="CHEBI:29033"/>
    </cofactor>
    <text evidence="11">Binds 1 Fe(2+) ion per subunit.</text>
</comment>
<evidence type="ECO:0000256" key="8">
    <source>
        <dbReference type="ARBA" id="ARBA00023004"/>
    </source>
</evidence>
<comment type="similarity">
    <text evidence="2 11">Belongs to the TET family.</text>
</comment>
<feature type="compositionally biased region" description="Basic residues" evidence="12">
    <location>
        <begin position="540"/>
        <end position="556"/>
    </location>
</feature>
<evidence type="ECO:0000256" key="12">
    <source>
        <dbReference type="SAM" id="MobiDB-lite"/>
    </source>
</evidence>
<evidence type="ECO:0000259" key="13">
    <source>
        <dbReference type="SMART" id="SM01333"/>
    </source>
</evidence>
<accession>A0A6P8R852</accession>
<comment type="catalytic activity">
    <reaction evidence="9 11">
        <text>a 5-formyl-2'-deoxycytidine in DNA + 2-oxoglutarate + O2 = a 5-carboxyl-2'-deoxycytidine in DNA + succinate + CO2 + H(+)</text>
        <dbReference type="Rhea" id="RHEA:53832"/>
        <dbReference type="Rhea" id="RHEA-COMP:13656"/>
        <dbReference type="Rhea" id="RHEA-COMP:13657"/>
        <dbReference type="ChEBI" id="CHEBI:15378"/>
        <dbReference type="ChEBI" id="CHEBI:15379"/>
        <dbReference type="ChEBI" id="CHEBI:16526"/>
        <dbReference type="ChEBI" id="CHEBI:16810"/>
        <dbReference type="ChEBI" id="CHEBI:30031"/>
        <dbReference type="ChEBI" id="CHEBI:137731"/>
        <dbReference type="ChEBI" id="CHEBI:137732"/>
        <dbReference type="EC" id="1.14.11.80"/>
    </reaction>
</comment>
<dbReference type="GO" id="GO:0005694">
    <property type="term" value="C:chromosome"/>
    <property type="evidence" value="ECO:0007669"/>
    <property type="project" value="UniProtKB-SubCell"/>
</dbReference>
<dbReference type="Proteomes" id="UP000515159">
    <property type="component" value="Chromosome 4"/>
</dbReference>
<keyword evidence="6 11" id="KW-0223">Dioxygenase</keyword>
<comment type="catalytic activity">
    <reaction evidence="11">
        <text>a 5-methyl-2'-deoxycytidine in DNA + 2-oxoglutarate + O2 = a 5-hydroxymethyl-2'-deoxycytidine in DNA + succinate + CO2</text>
        <dbReference type="Rhea" id="RHEA:52636"/>
        <dbReference type="Rhea" id="RHEA-COMP:11370"/>
        <dbReference type="Rhea" id="RHEA-COMP:13315"/>
        <dbReference type="ChEBI" id="CHEBI:15379"/>
        <dbReference type="ChEBI" id="CHEBI:16526"/>
        <dbReference type="ChEBI" id="CHEBI:16810"/>
        <dbReference type="ChEBI" id="CHEBI:30031"/>
        <dbReference type="ChEBI" id="CHEBI:85454"/>
        <dbReference type="ChEBI" id="CHEBI:136731"/>
        <dbReference type="EC" id="1.14.11.80"/>
    </reaction>
</comment>
<comment type="cofactor">
    <cofactor evidence="11">
        <name>Zn(2+)</name>
        <dbReference type="ChEBI" id="CHEBI:29105"/>
    </cofactor>
    <text evidence="11">The zinc ions have a structural role.</text>
</comment>
<evidence type="ECO:0000313" key="14">
    <source>
        <dbReference type="Proteomes" id="UP000515159"/>
    </source>
</evidence>
<evidence type="ECO:0000256" key="5">
    <source>
        <dbReference type="ARBA" id="ARBA00022833"/>
    </source>
</evidence>
<keyword evidence="4 11" id="KW-0479">Metal-binding</keyword>
<dbReference type="OrthoDB" id="8854879at2759"/>
<evidence type="ECO:0000256" key="1">
    <source>
        <dbReference type="ARBA" id="ARBA00004286"/>
    </source>
</evidence>
<dbReference type="InterPro" id="IPR040175">
    <property type="entry name" value="TET1/2/3"/>
</dbReference>
<feature type="compositionally biased region" description="Polar residues" evidence="12">
    <location>
        <begin position="470"/>
        <end position="480"/>
    </location>
</feature>
<dbReference type="Pfam" id="PF12851">
    <property type="entry name" value="Tet_JBP"/>
    <property type="match status" value="1"/>
</dbReference>
<evidence type="ECO:0000256" key="10">
    <source>
        <dbReference type="ARBA" id="ARBA00049431"/>
    </source>
</evidence>
<evidence type="ECO:0000256" key="11">
    <source>
        <dbReference type="RuleBase" id="RU367064"/>
    </source>
</evidence>